<feature type="domain" description="GAF" evidence="1">
    <location>
        <begin position="15"/>
        <end position="163"/>
    </location>
</feature>
<dbReference type="Proteomes" id="UP001596137">
    <property type="component" value="Unassembled WGS sequence"/>
</dbReference>
<gene>
    <name evidence="2" type="ORF">ACFP1K_28330</name>
</gene>
<dbReference type="InterPro" id="IPR003018">
    <property type="entry name" value="GAF"/>
</dbReference>
<proteinExistence type="predicted"/>
<dbReference type="SUPFAM" id="SSF55781">
    <property type="entry name" value="GAF domain-like"/>
    <property type="match status" value="1"/>
</dbReference>
<sequence length="206" mass="21820">MSVHDPMPSAGTAIIERRLLLSIVDVARAVFGAAASSIFLVDEETGELVFEAVSGEGEEHLIGMRFPQGTGIAGWVAASGQPMIADDLRDAPFSRDAAESTGYVPGSIMAAPLFRQEEVIGVLEVLDRSESFRGELADVDLLTLVAAQAACGLELLLRLRHADAAMAQADDVHVLLQRIATRVPRGTRTPHPTALKLLAAADELLG</sequence>
<dbReference type="Pfam" id="PF13185">
    <property type="entry name" value="GAF_2"/>
    <property type="match status" value="1"/>
</dbReference>
<accession>A0ABW1NPT0</accession>
<dbReference type="RefSeq" id="WP_380758878.1">
    <property type="nucleotide sequence ID" value="NZ_JBHSRF010000055.1"/>
</dbReference>
<reference evidence="3" key="1">
    <citation type="journal article" date="2019" name="Int. J. Syst. Evol. Microbiol.">
        <title>The Global Catalogue of Microorganisms (GCM) 10K type strain sequencing project: providing services to taxonomists for standard genome sequencing and annotation.</title>
        <authorList>
            <consortium name="The Broad Institute Genomics Platform"/>
            <consortium name="The Broad Institute Genome Sequencing Center for Infectious Disease"/>
            <person name="Wu L."/>
            <person name="Ma J."/>
        </authorList>
    </citation>
    <scope>NUCLEOTIDE SEQUENCE [LARGE SCALE GENOMIC DNA]</scope>
    <source>
        <strain evidence="3">JCM 30346</strain>
    </source>
</reference>
<organism evidence="2 3">
    <name type="scientific">Sphaerisporangium aureirubrum</name>
    <dbReference type="NCBI Taxonomy" id="1544736"/>
    <lineage>
        <taxon>Bacteria</taxon>
        <taxon>Bacillati</taxon>
        <taxon>Actinomycetota</taxon>
        <taxon>Actinomycetes</taxon>
        <taxon>Streptosporangiales</taxon>
        <taxon>Streptosporangiaceae</taxon>
        <taxon>Sphaerisporangium</taxon>
    </lineage>
</organism>
<dbReference type="EMBL" id="JBHSRF010000055">
    <property type="protein sequence ID" value="MFC6085101.1"/>
    <property type="molecule type" value="Genomic_DNA"/>
</dbReference>
<name>A0ABW1NPT0_9ACTN</name>
<evidence type="ECO:0000313" key="2">
    <source>
        <dbReference type="EMBL" id="MFC6085101.1"/>
    </source>
</evidence>
<dbReference type="InterPro" id="IPR029016">
    <property type="entry name" value="GAF-like_dom_sf"/>
</dbReference>
<evidence type="ECO:0000313" key="3">
    <source>
        <dbReference type="Proteomes" id="UP001596137"/>
    </source>
</evidence>
<keyword evidence="3" id="KW-1185">Reference proteome</keyword>
<comment type="caution">
    <text evidence="2">The sequence shown here is derived from an EMBL/GenBank/DDBJ whole genome shotgun (WGS) entry which is preliminary data.</text>
</comment>
<dbReference type="Gene3D" id="3.30.450.40">
    <property type="match status" value="1"/>
</dbReference>
<dbReference type="SMART" id="SM00065">
    <property type="entry name" value="GAF"/>
    <property type="match status" value="1"/>
</dbReference>
<evidence type="ECO:0000259" key="1">
    <source>
        <dbReference type="SMART" id="SM00065"/>
    </source>
</evidence>
<protein>
    <submittedName>
        <fullName evidence="2">GAF domain-containing protein</fullName>
    </submittedName>
</protein>